<comment type="caution">
    <text evidence="1">The sequence shown here is derived from an EMBL/GenBank/DDBJ whole genome shotgun (WGS) entry which is preliminary data.</text>
</comment>
<gene>
    <name evidence="1" type="ORF">GGE15_003477</name>
</gene>
<evidence type="ECO:0000313" key="1">
    <source>
        <dbReference type="EMBL" id="MBB4440201.1"/>
    </source>
</evidence>
<protein>
    <submittedName>
        <fullName evidence="1">Uncharacterized protein</fullName>
    </submittedName>
</protein>
<dbReference type="AlphaFoldDB" id="A0A7W6ULC9"/>
<name>A0A7W6ULC9_9HYPH</name>
<organism evidence="1 2">
    <name type="scientific">Rhizobium esperanzae</name>
    <dbReference type="NCBI Taxonomy" id="1967781"/>
    <lineage>
        <taxon>Bacteria</taxon>
        <taxon>Pseudomonadati</taxon>
        <taxon>Pseudomonadota</taxon>
        <taxon>Alphaproteobacteria</taxon>
        <taxon>Hyphomicrobiales</taxon>
        <taxon>Rhizobiaceae</taxon>
        <taxon>Rhizobium/Agrobacterium group</taxon>
        <taxon>Rhizobium</taxon>
    </lineage>
</organism>
<accession>A0A7W6ULC9</accession>
<dbReference type="EMBL" id="JACIHI010000007">
    <property type="protein sequence ID" value="MBB4440201.1"/>
    <property type="molecule type" value="Genomic_DNA"/>
</dbReference>
<proteinExistence type="predicted"/>
<sequence>MWTLNQNDEIFMPGADPRHGGCDKTVAQALLV</sequence>
<dbReference type="Proteomes" id="UP000533724">
    <property type="component" value="Unassembled WGS sequence"/>
</dbReference>
<evidence type="ECO:0000313" key="2">
    <source>
        <dbReference type="Proteomes" id="UP000533724"/>
    </source>
</evidence>
<reference evidence="1 2" key="1">
    <citation type="submission" date="2020-08" db="EMBL/GenBank/DDBJ databases">
        <title>Genomic Encyclopedia of Type Strains, Phase IV (KMG-V): Genome sequencing to study the core and pangenomes of soil and plant-associated prokaryotes.</title>
        <authorList>
            <person name="Whitman W."/>
        </authorList>
    </citation>
    <scope>NUCLEOTIDE SEQUENCE [LARGE SCALE GENOMIC DNA]</scope>
    <source>
        <strain evidence="1 2">SEMIA 414</strain>
    </source>
</reference>